<evidence type="ECO:0000313" key="2">
    <source>
        <dbReference type="Proteomes" id="UP000790377"/>
    </source>
</evidence>
<reference evidence="1" key="1">
    <citation type="journal article" date="2021" name="New Phytol.">
        <title>Evolutionary innovations through gain and loss of genes in the ectomycorrhizal Boletales.</title>
        <authorList>
            <person name="Wu G."/>
            <person name="Miyauchi S."/>
            <person name="Morin E."/>
            <person name="Kuo A."/>
            <person name="Drula E."/>
            <person name="Varga T."/>
            <person name="Kohler A."/>
            <person name="Feng B."/>
            <person name="Cao Y."/>
            <person name="Lipzen A."/>
            <person name="Daum C."/>
            <person name="Hundley H."/>
            <person name="Pangilinan J."/>
            <person name="Johnson J."/>
            <person name="Barry K."/>
            <person name="LaButti K."/>
            <person name="Ng V."/>
            <person name="Ahrendt S."/>
            <person name="Min B."/>
            <person name="Choi I.G."/>
            <person name="Park H."/>
            <person name="Plett J.M."/>
            <person name="Magnuson J."/>
            <person name="Spatafora J.W."/>
            <person name="Nagy L.G."/>
            <person name="Henrissat B."/>
            <person name="Grigoriev I.V."/>
            <person name="Yang Z.L."/>
            <person name="Xu J."/>
            <person name="Martin F.M."/>
        </authorList>
    </citation>
    <scope>NUCLEOTIDE SEQUENCE</scope>
    <source>
        <strain evidence="1">ATCC 28755</strain>
    </source>
</reference>
<keyword evidence="2" id="KW-1185">Reference proteome</keyword>
<evidence type="ECO:0000313" key="1">
    <source>
        <dbReference type="EMBL" id="KAH7904387.1"/>
    </source>
</evidence>
<dbReference type="Proteomes" id="UP000790377">
    <property type="component" value="Unassembled WGS sequence"/>
</dbReference>
<gene>
    <name evidence="1" type="ORF">BJ138DRAFT_1106870</name>
</gene>
<organism evidence="1 2">
    <name type="scientific">Hygrophoropsis aurantiaca</name>
    <dbReference type="NCBI Taxonomy" id="72124"/>
    <lineage>
        <taxon>Eukaryota</taxon>
        <taxon>Fungi</taxon>
        <taxon>Dikarya</taxon>
        <taxon>Basidiomycota</taxon>
        <taxon>Agaricomycotina</taxon>
        <taxon>Agaricomycetes</taxon>
        <taxon>Agaricomycetidae</taxon>
        <taxon>Boletales</taxon>
        <taxon>Coniophorineae</taxon>
        <taxon>Hygrophoropsidaceae</taxon>
        <taxon>Hygrophoropsis</taxon>
    </lineage>
</organism>
<protein>
    <submittedName>
        <fullName evidence="1">Uncharacterized protein</fullName>
    </submittedName>
</protein>
<dbReference type="EMBL" id="MU268492">
    <property type="protein sequence ID" value="KAH7904387.1"/>
    <property type="molecule type" value="Genomic_DNA"/>
</dbReference>
<name>A0ACB7ZUJ4_9AGAM</name>
<proteinExistence type="predicted"/>
<sequence length="279" mass="31113">MGEENLLLLAHLSQLLDQMVKVFGEGGDTYHCSDIQVVKAEINYTSLWGSNWRTLATPRYYKECVEDAGKTDIGITALSPIIGPGTLLPPLRRLKDFVSHLHWTQGPQNVLELSQQGAGSLPEVYSSTNSRSNDKVRVGIACYVADQHGFGVTGSKPLLGMDLPGYLLTRQVSEQAQEHCVFKHDLNRNDCTRISRLEKNNSGAFDRVATITVSPRDKETMNSIISYSDGTILPLYEHGFDKIDLLSFRTVSHIVIEDQPRPYQHGPRLSDIICKRTIS</sequence>
<accession>A0ACB7ZUJ4</accession>
<comment type="caution">
    <text evidence="1">The sequence shown here is derived from an EMBL/GenBank/DDBJ whole genome shotgun (WGS) entry which is preliminary data.</text>
</comment>